<name>A0A9R1X048_LACSA</name>
<dbReference type="GO" id="GO:0005737">
    <property type="term" value="C:cytoplasm"/>
    <property type="evidence" value="ECO:0007669"/>
    <property type="project" value="UniProtKB-SubCell"/>
</dbReference>
<evidence type="ECO:0000313" key="3">
    <source>
        <dbReference type="EMBL" id="KAJ0191522.1"/>
    </source>
</evidence>
<sequence length="142" mass="16227">MNPGIAGTTDVYYKQIMALSMKDYRVISVDIPRVWNNQEWVQAFEKHLHGTSLGGFLALLFAQHRPRRVKSLIISNAFLDTKYFLATMPWARVYYVLTGIPNGPHEPFVADSVDFVVAQVSFINTHTELFPNNLKKKINSLK</sequence>
<evidence type="ECO:0008006" key="5">
    <source>
        <dbReference type="Google" id="ProtNLM"/>
    </source>
</evidence>
<reference evidence="3 4" key="1">
    <citation type="journal article" date="2017" name="Nat. Commun.">
        <title>Genome assembly with in vitro proximity ligation data and whole-genome triplication in lettuce.</title>
        <authorList>
            <person name="Reyes-Chin-Wo S."/>
            <person name="Wang Z."/>
            <person name="Yang X."/>
            <person name="Kozik A."/>
            <person name="Arikit S."/>
            <person name="Song C."/>
            <person name="Xia L."/>
            <person name="Froenicke L."/>
            <person name="Lavelle D.O."/>
            <person name="Truco M.J."/>
            <person name="Xia R."/>
            <person name="Zhu S."/>
            <person name="Xu C."/>
            <person name="Xu H."/>
            <person name="Xu X."/>
            <person name="Cox K."/>
            <person name="Korf I."/>
            <person name="Meyers B.C."/>
            <person name="Michelmore R.W."/>
        </authorList>
    </citation>
    <scope>NUCLEOTIDE SEQUENCE [LARGE SCALE GENOMIC DNA]</scope>
    <source>
        <strain evidence="4">cv. Salinas</strain>
        <tissue evidence="3">Seedlings</tissue>
    </source>
</reference>
<dbReference type="SUPFAM" id="SSF53474">
    <property type="entry name" value="alpha/beta-Hydrolases"/>
    <property type="match status" value="1"/>
</dbReference>
<dbReference type="InterPro" id="IPR029058">
    <property type="entry name" value="AB_hydrolase_fold"/>
</dbReference>
<dbReference type="EMBL" id="NBSK02000008">
    <property type="protein sequence ID" value="KAJ0191522.1"/>
    <property type="molecule type" value="Genomic_DNA"/>
</dbReference>
<keyword evidence="4" id="KW-1185">Reference proteome</keyword>
<evidence type="ECO:0000256" key="1">
    <source>
        <dbReference type="ARBA" id="ARBA00004496"/>
    </source>
</evidence>
<dbReference type="PANTHER" id="PTHR15913:SF0">
    <property type="entry name" value="MASPARDIN"/>
    <property type="match status" value="1"/>
</dbReference>
<dbReference type="Gene3D" id="3.40.50.1820">
    <property type="entry name" value="alpha/beta hydrolase"/>
    <property type="match status" value="1"/>
</dbReference>
<dbReference type="Proteomes" id="UP000235145">
    <property type="component" value="Unassembled WGS sequence"/>
</dbReference>
<comment type="subcellular location">
    <subcellularLocation>
        <location evidence="1">Cytoplasm</location>
    </subcellularLocation>
</comment>
<evidence type="ECO:0000256" key="2">
    <source>
        <dbReference type="ARBA" id="ARBA00022490"/>
    </source>
</evidence>
<dbReference type="PANTHER" id="PTHR15913">
    <property type="entry name" value="ACID CLUSTER PROTEIN 33"/>
    <property type="match status" value="1"/>
</dbReference>
<organism evidence="3 4">
    <name type="scientific">Lactuca sativa</name>
    <name type="common">Garden lettuce</name>
    <dbReference type="NCBI Taxonomy" id="4236"/>
    <lineage>
        <taxon>Eukaryota</taxon>
        <taxon>Viridiplantae</taxon>
        <taxon>Streptophyta</taxon>
        <taxon>Embryophyta</taxon>
        <taxon>Tracheophyta</taxon>
        <taxon>Spermatophyta</taxon>
        <taxon>Magnoliopsida</taxon>
        <taxon>eudicotyledons</taxon>
        <taxon>Gunneridae</taxon>
        <taxon>Pentapetalae</taxon>
        <taxon>asterids</taxon>
        <taxon>campanulids</taxon>
        <taxon>Asterales</taxon>
        <taxon>Asteraceae</taxon>
        <taxon>Cichorioideae</taxon>
        <taxon>Cichorieae</taxon>
        <taxon>Lactucinae</taxon>
        <taxon>Lactuca</taxon>
    </lineage>
</organism>
<keyword evidence="2" id="KW-0963">Cytoplasm</keyword>
<evidence type="ECO:0000313" key="4">
    <source>
        <dbReference type="Proteomes" id="UP000235145"/>
    </source>
</evidence>
<protein>
    <recommendedName>
        <fullName evidence="5">Maspardin</fullName>
    </recommendedName>
</protein>
<dbReference type="InterPro" id="IPR026151">
    <property type="entry name" value="Maspardin"/>
</dbReference>
<gene>
    <name evidence="3" type="ORF">LSAT_V11C800424000</name>
</gene>
<dbReference type="AlphaFoldDB" id="A0A9R1X048"/>
<proteinExistence type="predicted"/>
<comment type="caution">
    <text evidence="3">The sequence shown here is derived from an EMBL/GenBank/DDBJ whole genome shotgun (WGS) entry which is preliminary data.</text>
</comment>
<accession>A0A9R1X048</accession>